<comment type="caution">
    <text evidence="5">The sequence shown here is derived from an EMBL/GenBank/DDBJ whole genome shotgun (WGS) entry which is preliminary data.</text>
</comment>
<evidence type="ECO:0000313" key="5">
    <source>
        <dbReference type="EMBL" id="MFD2308824.1"/>
    </source>
</evidence>
<feature type="domain" description="Ketoreductase" evidence="4">
    <location>
        <begin position="6"/>
        <end position="183"/>
    </location>
</feature>
<evidence type="ECO:0000313" key="6">
    <source>
        <dbReference type="Proteomes" id="UP001597425"/>
    </source>
</evidence>
<dbReference type="EMBL" id="JBHUJD010000001">
    <property type="protein sequence ID" value="MFD2308824.1"/>
    <property type="molecule type" value="Genomic_DNA"/>
</dbReference>
<dbReference type="RefSeq" id="WP_265722455.1">
    <property type="nucleotide sequence ID" value="NZ_JAPIVK010000023.1"/>
</dbReference>
<dbReference type="InterPro" id="IPR036291">
    <property type="entry name" value="NAD(P)-bd_dom_sf"/>
</dbReference>
<organism evidence="5 6">
    <name type="scientific">Microbulbifer halophilus</name>
    <dbReference type="NCBI Taxonomy" id="453963"/>
    <lineage>
        <taxon>Bacteria</taxon>
        <taxon>Pseudomonadati</taxon>
        <taxon>Pseudomonadota</taxon>
        <taxon>Gammaproteobacteria</taxon>
        <taxon>Cellvibrionales</taxon>
        <taxon>Microbulbiferaceae</taxon>
        <taxon>Microbulbifer</taxon>
    </lineage>
</organism>
<dbReference type="PRINTS" id="PR00081">
    <property type="entry name" value="GDHRDH"/>
</dbReference>
<protein>
    <submittedName>
        <fullName evidence="5">SDR family oxidoreductase</fullName>
    </submittedName>
</protein>
<sequence length="245" mass="26519">MNLRGNTILVTGGSEGVGFALARALVDHNRVIVCGRSEEKLRRAQSEVPELHTRVCDITDANQRGELLSAIEHDFPELNILINNAGGGHPVDPLDPAAAEIALHADMALNFTAPAELATRLLPRLRARPRAAIVNITTGLVYLPKAELAFYCAAKAALHSYSRSLRWALRGASVEVYEVLLPLVDTNFHRGRLPQNIPAISAERAARLALKGMLRGAPELRPGKSALARWLDFLAPRRGLAAVNG</sequence>
<accession>A0ABW5E6T9</accession>
<comment type="similarity">
    <text evidence="1 3">Belongs to the short-chain dehydrogenases/reductases (SDR) family.</text>
</comment>
<keyword evidence="2" id="KW-0560">Oxidoreductase</keyword>
<dbReference type="SMART" id="SM00822">
    <property type="entry name" value="PKS_KR"/>
    <property type="match status" value="1"/>
</dbReference>
<dbReference type="PRINTS" id="PR00080">
    <property type="entry name" value="SDRFAMILY"/>
</dbReference>
<keyword evidence="6" id="KW-1185">Reference proteome</keyword>
<dbReference type="SUPFAM" id="SSF51735">
    <property type="entry name" value="NAD(P)-binding Rossmann-fold domains"/>
    <property type="match status" value="1"/>
</dbReference>
<dbReference type="Gene3D" id="3.40.50.720">
    <property type="entry name" value="NAD(P)-binding Rossmann-like Domain"/>
    <property type="match status" value="1"/>
</dbReference>
<name>A0ABW5E6T9_9GAMM</name>
<dbReference type="PANTHER" id="PTHR44196">
    <property type="entry name" value="DEHYDROGENASE/REDUCTASE SDR FAMILY MEMBER 7B"/>
    <property type="match status" value="1"/>
</dbReference>
<evidence type="ECO:0000256" key="1">
    <source>
        <dbReference type="ARBA" id="ARBA00006484"/>
    </source>
</evidence>
<dbReference type="InterPro" id="IPR002347">
    <property type="entry name" value="SDR_fam"/>
</dbReference>
<dbReference type="PANTHER" id="PTHR44196:SF1">
    <property type="entry name" value="DEHYDROGENASE_REDUCTASE SDR FAMILY MEMBER 7B"/>
    <property type="match status" value="1"/>
</dbReference>
<dbReference type="InterPro" id="IPR057326">
    <property type="entry name" value="KR_dom"/>
</dbReference>
<proteinExistence type="inferred from homology"/>
<evidence type="ECO:0000256" key="2">
    <source>
        <dbReference type="ARBA" id="ARBA00023002"/>
    </source>
</evidence>
<evidence type="ECO:0000259" key="4">
    <source>
        <dbReference type="SMART" id="SM00822"/>
    </source>
</evidence>
<evidence type="ECO:0000256" key="3">
    <source>
        <dbReference type="RuleBase" id="RU000363"/>
    </source>
</evidence>
<gene>
    <name evidence="5" type="ORF">ACFSKX_00160</name>
</gene>
<dbReference type="Pfam" id="PF00106">
    <property type="entry name" value="adh_short"/>
    <property type="match status" value="1"/>
</dbReference>
<dbReference type="Proteomes" id="UP001597425">
    <property type="component" value="Unassembled WGS sequence"/>
</dbReference>
<reference evidence="6" key="1">
    <citation type="journal article" date="2019" name="Int. J. Syst. Evol. Microbiol.">
        <title>The Global Catalogue of Microorganisms (GCM) 10K type strain sequencing project: providing services to taxonomists for standard genome sequencing and annotation.</title>
        <authorList>
            <consortium name="The Broad Institute Genomics Platform"/>
            <consortium name="The Broad Institute Genome Sequencing Center for Infectious Disease"/>
            <person name="Wu L."/>
            <person name="Ma J."/>
        </authorList>
    </citation>
    <scope>NUCLEOTIDE SEQUENCE [LARGE SCALE GENOMIC DNA]</scope>
    <source>
        <strain evidence="6">KCTC 12848</strain>
    </source>
</reference>